<reference evidence="2 3" key="1">
    <citation type="submission" date="2016-02" db="EMBL/GenBank/DDBJ databases">
        <title>Genome analysis of coral dinoflagellate symbionts highlights evolutionary adaptations to a symbiotic lifestyle.</title>
        <authorList>
            <person name="Aranda M."/>
            <person name="Li Y."/>
            <person name="Liew Y.J."/>
            <person name="Baumgarten S."/>
            <person name="Simakov O."/>
            <person name="Wilson M."/>
            <person name="Piel J."/>
            <person name="Ashoor H."/>
            <person name="Bougouffa S."/>
            <person name="Bajic V.B."/>
            <person name="Ryu T."/>
            <person name="Ravasi T."/>
            <person name="Bayer T."/>
            <person name="Micklem G."/>
            <person name="Kim H."/>
            <person name="Bhak J."/>
            <person name="Lajeunesse T.C."/>
            <person name="Voolstra C.R."/>
        </authorList>
    </citation>
    <scope>NUCLEOTIDE SEQUENCE [LARGE SCALE GENOMIC DNA]</scope>
    <source>
        <strain evidence="2 3">CCMP2467</strain>
    </source>
</reference>
<accession>A0A1Q9CGJ9</accession>
<dbReference type="Proteomes" id="UP000186817">
    <property type="component" value="Unassembled WGS sequence"/>
</dbReference>
<evidence type="ECO:0000313" key="2">
    <source>
        <dbReference type="EMBL" id="OLP82068.1"/>
    </source>
</evidence>
<organism evidence="2 3">
    <name type="scientific">Symbiodinium microadriaticum</name>
    <name type="common">Dinoflagellate</name>
    <name type="synonym">Zooxanthella microadriatica</name>
    <dbReference type="NCBI Taxonomy" id="2951"/>
    <lineage>
        <taxon>Eukaryota</taxon>
        <taxon>Sar</taxon>
        <taxon>Alveolata</taxon>
        <taxon>Dinophyceae</taxon>
        <taxon>Suessiales</taxon>
        <taxon>Symbiodiniaceae</taxon>
        <taxon>Symbiodinium</taxon>
    </lineage>
</organism>
<evidence type="ECO:0000256" key="1">
    <source>
        <dbReference type="SAM" id="MobiDB-lite"/>
    </source>
</evidence>
<dbReference type="EMBL" id="LSRX01001226">
    <property type="protein sequence ID" value="OLP82068.1"/>
    <property type="molecule type" value="Genomic_DNA"/>
</dbReference>
<gene>
    <name evidence="2" type="ORF">AK812_SmicGene37310</name>
</gene>
<evidence type="ECO:0000313" key="3">
    <source>
        <dbReference type="Proteomes" id="UP000186817"/>
    </source>
</evidence>
<keyword evidence="3" id="KW-1185">Reference proteome</keyword>
<protein>
    <submittedName>
        <fullName evidence="2">Uncharacterized protein</fullName>
    </submittedName>
</protein>
<comment type="caution">
    <text evidence="2">The sequence shown here is derived from an EMBL/GenBank/DDBJ whole genome shotgun (WGS) entry which is preliminary data.</text>
</comment>
<dbReference type="AlphaFoldDB" id="A0A1Q9CGJ9"/>
<sequence length="343" mass="36684">MITHAAVAGTARGTAASPLDYARAWQEPISATRAILPCDVLGNGPRLASTWTSEPGCLLPESSLEIEYADHLRRWVRSDEYSRSGLRALLRLATPFSAEVLDAPMQQCIVTSKSAAKAQATEPKDRARCFNDFSAFSLLSVASAIELEQMQMDSTGKCHHAAGPRASCPPSGRKVGQAKGRRSMDSLTRLSDEKDRLLRHRCAAAKLMMVRDARGMGLPAEQGLARCTAKEQFDGDTSSLEAWNVRYVTLPSSIGDGSDAMREETPTNGEKKICELDTCSSGLYLAALVRNGMFPVALDRLCNVLPASQACSGKPAFKGHAARLIPSSALSDVAVVTCSAGHG</sequence>
<name>A0A1Q9CGJ9_SYMMI</name>
<proteinExistence type="predicted"/>
<feature type="region of interest" description="Disordered" evidence="1">
    <location>
        <begin position="156"/>
        <end position="184"/>
    </location>
</feature>